<keyword evidence="2" id="KW-1185">Reference proteome</keyword>
<proteinExistence type="predicted"/>
<sequence>MNTPEIKERDINFAGSAAEPASVARRTSAYAISKNMSVDSALSEGGDMK</sequence>
<evidence type="ECO:0000313" key="2">
    <source>
        <dbReference type="Proteomes" id="UP000634136"/>
    </source>
</evidence>
<name>A0A834TB07_9FABA</name>
<gene>
    <name evidence="1" type="ORF">G2W53_024092</name>
</gene>
<dbReference type="Proteomes" id="UP000634136">
    <property type="component" value="Unassembled WGS sequence"/>
</dbReference>
<evidence type="ECO:0000313" key="1">
    <source>
        <dbReference type="EMBL" id="KAF7818637.1"/>
    </source>
</evidence>
<accession>A0A834TB07</accession>
<organism evidence="1 2">
    <name type="scientific">Senna tora</name>
    <dbReference type="NCBI Taxonomy" id="362788"/>
    <lineage>
        <taxon>Eukaryota</taxon>
        <taxon>Viridiplantae</taxon>
        <taxon>Streptophyta</taxon>
        <taxon>Embryophyta</taxon>
        <taxon>Tracheophyta</taxon>
        <taxon>Spermatophyta</taxon>
        <taxon>Magnoliopsida</taxon>
        <taxon>eudicotyledons</taxon>
        <taxon>Gunneridae</taxon>
        <taxon>Pentapetalae</taxon>
        <taxon>rosids</taxon>
        <taxon>fabids</taxon>
        <taxon>Fabales</taxon>
        <taxon>Fabaceae</taxon>
        <taxon>Caesalpinioideae</taxon>
        <taxon>Cassia clade</taxon>
        <taxon>Senna</taxon>
    </lineage>
</organism>
<reference evidence="1" key="1">
    <citation type="submission" date="2020-09" db="EMBL/GenBank/DDBJ databases">
        <title>Genome-Enabled Discovery of Anthraquinone Biosynthesis in Senna tora.</title>
        <authorList>
            <person name="Kang S.-H."/>
            <person name="Pandey R.P."/>
            <person name="Lee C.-M."/>
            <person name="Sim J.-S."/>
            <person name="Jeong J.-T."/>
            <person name="Choi B.-S."/>
            <person name="Jung M."/>
            <person name="Ginzburg D."/>
            <person name="Zhao K."/>
            <person name="Won S.Y."/>
            <person name="Oh T.-J."/>
            <person name="Yu Y."/>
            <person name="Kim N.-H."/>
            <person name="Lee O.R."/>
            <person name="Lee T.-H."/>
            <person name="Bashyal P."/>
            <person name="Kim T.-S."/>
            <person name="Lee W.-H."/>
            <person name="Kawkins C."/>
            <person name="Kim C.-K."/>
            <person name="Kim J.S."/>
            <person name="Ahn B.O."/>
            <person name="Rhee S.Y."/>
            <person name="Sohng J.K."/>
        </authorList>
    </citation>
    <scope>NUCLEOTIDE SEQUENCE</scope>
    <source>
        <tissue evidence="1">Leaf</tissue>
    </source>
</reference>
<protein>
    <submittedName>
        <fullName evidence="1">Uncharacterized protein</fullName>
    </submittedName>
</protein>
<dbReference type="EMBL" id="JAAIUW010000008">
    <property type="protein sequence ID" value="KAF7818637.1"/>
    <property type="molecule type" value="Genomic_DNA"/>
</dbReference>
<dbReference type="AlphaFoldDB" id="A0A834TB07"/>
<comment type="caution">
    <text evidence="1">The sequence shown here is derived from an EMBL/GenBank/DDBJ whole genome shotgun (WGS) entry which is preliminary data.</text>
</comment>